<keyword evidence="2" id="KW-0472">Membrane</keyword>
<feature type="transmembrane region" description="Helical" evidence="2">
    <location>
        <begin position="42"/>
        <end position="59"/>
    </location>
</feature>
<reference evidence="3 4" key="1">
    <citation type="submission" date="2018-06" db="EMBL/GenBank/DDBJ databases">
        <title>Extensive metabolic versatility and redundancy in microbially diverse, dynamic hydrothermal sediments.</title>
        <authorList>
            <person name="Dombrowski N."/>
            <person name="Teske A."/>
            <person name="Baker B.J."/>
        </authorList>
    </citation>
    <scope>NUCLEOTIDE SEQUENCE [LARGE SCALE GENOMIC DNA]</scope>
    <source>
        <strain evidence="3">B19_G9</strain>
    </source>
</reference>
<protein>
    <submittedName>
        <fullName evidence="3">Uncharacterized protein</fullName>
    </submittedName>
</protein>
<proteinExistence type="predicted"/>
<evidence type="ECO:0000256" key="1">
    <source>
        <dbReference type="SAM" id="MobiDB-lite"/>
    </source>
</evidence>
<evidence type="ECO:0000313" key="3">
    <source>
        <dbReference type="EMBL" id="RLE15193.1"/>
    </source>
</evidence>
<name>A0A662DLM5_UNCAE</name>
<evidence type="ECO:0000313" key="4">
    <source>
        <dbReference type="Proteomes" id="UP000267654"/>
    </source>
</evidence>
<dbReference type="EMBL" id="QMQB01000006">
    <property type="protein sequence ID" value="RLE15193.1"/>
    <property type="molecule type" value="Genomic_DNA"/>
</dbReference>
<keyword evidence="2" id="KW-1133">Transmembrane helix</keyword>
<gene>
    <name evidence="3" type="ORF">DRI96_00285</name>
</gene>
<dbReference type="Proteomes" id="UP000267654">
    <property type="component" value="Unassembled WGS sequence"/>
</dbReference>
<feature type="region of interest" description="Disordered" evidence="1">
    <location>
        <begin position="82"/>
        <end position="103"/>
    </location>
</feature>
<accession>A0A662DLM5</accession>
<organism evidence="3 4">
    <name type="scientific">Aerophobetes bacterium</name>
    <dbReference type="NCBI Taxonomy" id="2030807"/>
    <lineage>
        <taxon>Bacteria</taxon>
        <taxon>Candidatus Aerophobota</taxon>
    </lineage>
</organism>
<evidence type="ECO:0000256" key="2">
    <source>
        <dbReference type="SAM" id="Phobius"/>
    </source>
</evidence>
<comment type="caution">
    <text evidence="3">The sequence shown here is derived from an EMBL/GenBank/DDBJ whole genome shotgun (WGS) entry which is preliminary data.</text>
</comment>
<dbReference type="AlphaFoldDB" id="A0A662DLM5"/>
<keyword evidence="2" id="KW-0812">Transmembrane</keyword>
<sequence>MFKITKRKYLGALVVILCIILLLAQTVPLSLFSTILPGSKALLITASAAGLIIGSYLLLDPIGALITTLGFSLLALTGCDGGGGGGGEEPQPDLGEPPSPPSD</sequence>